<feature type="domain" description="RimM N-terminal" evidence="6">
    <location>
        <begin position="8"/>
        <end position="86"/>
    </location>
</feature>
<dbReference type="Gene3D" id="2.40.30.60">
    <property type="entry name" value="RimM"/>
    <property type="match status" value="1"/>
</dbReference>
<sequence>MTEERIGVGKIVAPHGVHGEVKVEPWTDFPERFRPGLKLLLQLGLETRRVTVAGARPHGRHLLLKLEEVNDCNSAEALRGAVLKVEPWEVEPLPEGHYYIFQLLGSRVYSTDGEFLGTLTDVLATGANDVYVVRGNNYKEILLPALKDVVLKIDVSRKEIIVALPPGLLD</sequence>
<comment type="domain">
    <text evidence="5">The PRC barrel domain binds ribosomal protein uS19.</text>
</comment>
<protein>
    <recommendedName>
        <fullName evidence="5">Ribosome maturation factor RimM</fullName>
    </recommendedName>
</protein>
<feature type="domain" description="Ribosome maturation factor RimM PRC barrel" evidence="7">
    <location>
        <begin position="101"/>
        <end position="168"/>
    </location>
</feature>
<reference evidence="8 9" key="1">
    <citation type="submission" date="2018-03" db="EMBL/GenBank/DDBJ databases">
        <title>Genome sequence of Moorella humiferrea DSM 23265.</title>
        <authorList>
            <person name="Poehlein A."/>
            <person name="Daniel R."/>
        </authorList>
    </citation>
    <scope>NUCLEOTIDE SEQUENCE [LARGE SCALE GENOMIC DNA]</scope>
    <source>
        <strain evidence="8 9">DSM 23265</strain>
    </source>
</reference>
<keyword evidence="3 5" id="KW-0698">rRNA processing</keyword>
<dbReference type="OrthoDB" id="9810331at2"/>
<keyword evidence="4 5" id="KW-0143">Chaperone</keyword>
<dbReference type="AlphaFoldDB" id="A0A2T0AUJ5"/>
<comment type="subcellular location">
    <subcellularLocation>
        <location evidence="5">Cytoplasm</location>
    </subcellularLocation>
</comment>
<proteinExistence type="inferred from homology"/>
<organism evidence="8 9">
    <name type="scientific">Neomoorella humiferrea</name>
    <dbReference type="NCBI Taxonomy" id="676965"/>
    <lineage>
        <taxon>Bacteria</taxon>
        <taxon>Bacillati</taxon>
        <taxon>Bacillota</taxon>
        <taxon>Clostridia</taxon>
        <taxon>Neomoorellales</taxon>
        <taxon>Neomoorellaceae</taxon>
        <taxon>Neomoorella</taxon>
    </lineage>
</organism>
<evidence type="ECO:0000313" key="9">
    <source>
        <dbReference type="Proteomes" id="UP000238415"/>
    </source>
</evidence>
<dbReference type="SUPFAM" id="SSF50346">
    <property type="entry name" value="PRC-barrel domain"/>
    <property type="match status" value="1"/>
</dbReference>
<dbReference type="RefSeq" id="WP_106004893.1">
    <property type="nucleotide sequence ID" value="NZ_CP136419.1"/>
</dbReference>
<evidence type="ECO:0000256" key="5">
    <source>
        <dbReference type="HAMAP-Rule" id="MF_00014"/>
    </source>
</evidence>
<dbReference type="Pfam" id="PF24986">
    <property type="entry name" value="PRC_RimM"/>
    <property type="match status" value="1"/>
</dbReference>
<name>A0A2T0AUJ5_9FIRM</name>
<gene>
    <name evidence="5 8" type="primary">rimM</name>
    <name evidence="8" type="ORF">MOHU_08850</name>
</gene>
<keyword evidence="2 5" id="KW-0690">Ribosome biogenesis</keyword>
<evidence type="ECO:0000256" key="3">
    <source>
        <dbReference type="ARBA" id="ARBA00022552"/>
    </source>
</evidence>
<comment type="subunit">
    <text evidence="5">Binds ribosomal protein uS19.</text>
</comment>
<dbReference type="Pfam" id="PF01782">
    <property type="entry name" value="RimM"/>
    <property type="match status" value="1"/>
</dbReference>
<comment type="caution">
    <text evidence="8">The sequence shown here is derived from an EMBL/GenBank/DDBJ whole genome shotgun (WGS) entry which is preliminary data.</text>
</comment>
<evidence type="ECO:0000313" key="8">
    <source>
        <dbReference type="EMBL" id="PRR74186.1"/>
    </source>
</evidence>
<evidence type="ECO:0000259" key="7">
    <source>
        <dbReference type="Pfam" id="PF24986"/>
    </source>
</evidence>
<evidence type="ECO:0000256" key="2">
    <source>
        <dbReference type="ARBA" id="ARBA00022517"/>
    </source>
</evidence>
<dbReference type="PANTHER" id="PTHR33692">
    <property type="entry name" value="RIBOSOME MATURATION FACTOR RIMM"/>
    <property type="match status" value="1"/>
</dbReference>
<dbReference type="EMBL" id="PVXM01000012">
    <property type="protein sequence ID" value="PRR74186.1"/>
    <property type="molecule type" value="Genomic_DNA"/>
</dbReference>
<dbReference type="InterPro" id="IPR009000">
    <property type="entry name" value="Transl_B-barrel_sf"/>
</dbReference>
<dbReference type="GO" id="GO:0005737">
    <property type="term" value="C:cytoplasm"/>
    <property type="evidence" value="ECO:0007669"/>
    <property type="project" value="UniProtKB-SubCell"/>
</dbReference>
<dbReference type="GO" id="GO:0006364">
    <property type="term" value="P:rRNA processing"/>
    <property type="evidence" value="ECO:0007669"/>
    <property type="project" value="UniProtKB-UniRule"/>
</dbReference>
<keyword evidence="1 5" id="KW-0963">Cytoplasm</keyword>
<comment type="similarity">
    <text evidence="5">Belongs to the RimM family.</text>
</comment>
<evidence type="ECO:0000256" key="1">
    <source>
        <dbReference type="ARBA" id="ARBA00022490"/>
    </source>
</evidence>
<dbReference type="InterPro" id="IPR002676">
    <property type="entry name" value="RimM_N"/>
</dbReference>
<dbReference type="InterPro" id="IPR011033">
    <property type="entry name" value="PRC_barrel-like_sf"/>
</dbReference>
<accession>A0A2T0AUJ5</accession>
<dbReference type="GO" id="GO:0042274">
    <property type="term" value="P:ribosomal small subunit biogenesis"/>
    <property type="evidence" value="ECO:0007669"/>
    <property type="project" value="UniProtKB-UniRule"/>
</dbReference>
<dbReference type="InterPro" id="IPR011961">
    <property type="entry name" value="RimM"/>
</dbReference>
<dbReference type="SUPFAM" id="SSF50447">
    <property type="entry name" value="Translation proteins"/>
    <property type="match status" value="1"/>
</dbReference>
<evidence type="ECO:0000256" key="4">
    <source>
        <dbReference type="ARBA" id="ARBA00023186"/>
    </source>
</evidence>
<dbReference type="HAMAP" id="MF_00014">
    <property type="entry name" value="Ribosome_mat_RimM"/>
    <property type="match status" value="1"/>
</dbReference>
<dbReference type="InterPro" id="IPR056792">
    <property type="entry name" value="PRC_RimM"/>
</dbReference>
<keyword evidence="9" id="KW-1185">Reference proteome</keyword>
<dbReference type="Proteomes" id="UP000238415">
    <property type="component" value="Unassembled WGS sequence"/>
</dbReference>
<dbReference type="GO" id="GO:0005840">
    <property type="term" value="C:ribosome"/>
    <property type="evidence" value="ECO:0007669"/>
    <property type="project" value="InterPro"/>
</dbReference>
<comment type="function">
    <text evidence="5">An accessory protein needed during the final step in the assembly of 30S ribosomal subunit, possibly for assembly of the head region. Essential for efficient processing of 16S rRNA. May be needed both before and after RbfA during the maturation of 16S rRNA. It has affinity for free ribosomal 30S subunits but not for 70S ribosomes.</text>
</comment>
<dbReference type="NCBIfam" id="TIGR02273">
    <property type="entry name" value="16S_RimM"/>
    <property type="match status" value="1"/>
</dbReference>
<dbReference type="InterPro" id="IPR036976">
    <property type="entry name" value="RimM_N_sf"/>
</dbReference>
<dbReference type="PANTHER" id="PTHR33692:SF1">
    <property type="entry name" value="RIBOSOME MATURATION FACTOR RIMM"/>
    <property type="match status" value="1"/>
</dbReference>
<evidence type="ECO:0000259" key="6">
    <source>
        <dbReference type="Pfam" id="PF01782"/>
    </source>
</evidence>
<dbReference type="Gene3D" id="2.30.30.240">
    <property type="entry name" value="PRC-barrel domain"/>
    <property type="match status" value="1"/>
</dbReference>
<dbReference type="GO" id="GO:0043022">
    <property type="term" value="F:ribosome binding"/>
    <property type="evidence" value="ECO:0007669"/>
    <property type="project" value="InterPro"/>
</dbReference>